<dbReference type="Pfam" id="PF12647">
    <property type="entry name" value="RNHCP"/>
    <property type="match status" value="1"/>
</dbReference>
<feature type="domain" description="RNHCP" evidence="1">
    <location>
        <begin position="11"/>
        <end position="89"/>
    </location>
</feature>
<evidence type="ECO:0000259" key="1">
    <source>
        <dbReference type="Pfam" id="PF12647"/>
    </source>
</evidence>
<proteinExistence type="predicted"/>
<dbReference type="AlphaFoldDB" id="A0A2M8LD98"/>
<gene>
    <name evidence="2" type="ORF">COV01_00545</name>
</gene>
<organism evidence="2 3">
    <name type="scientific">Candidatus Taylorbacteria bacterium CG10_big_fil_rev_8_21_14_0_10_41_48</name>
    <dbReference type="NCBI Taxonomy" id="1975024"/>
    <lineage>
        <taxon>Bacteria</taxon>
        <taxon>Candidatus Tayloriibacteriota</taxon>
    </lineage>
</organism>
<protein>
    <recommendedName>
        <fullName evidence="1">RNHCP domain-containing protein</fullName>
    </recommendedName>
</protein>
<dbReference type="InterPro" id="IPR024439">
    <property type="entry name" value="RNHCP"/>
</dbReference>
<sequence length="100" mass="11336">MEVKKFQRKVEDFTCEHCGAHVLGDGYTNHCPKCLWSKHVDVNPGDRAEACGGMMRPVAGIKKGEGYIITHQCQKCGFERNKKLDKEDDFDVFVSLSKEE</sequence>
<name>A0A2M8LD98_9BACT</name>
<reference evidence="3" key="1">
    <citation type="submission" date="2017-09" db="EMBL/GenBank/DDBJ databases">
        <title>Depth-based differentiation of microbial function through sediment-hosted aquifers and enrichment of novel symbionts in the deep terrestrial subsurface.</title>
        <authorList>
            <person name="Probst A.J."/>
            <person name="Ladd B."/>
            <person name="Jarett J.K."/>
            <person name="Geller-Mcgrath D.E."/>
            <person name="Sieber C.M.K."/>
            <person name="Emerson J.B."/>
            <person name="Anantharaman K."/>
            <person name="Thomas B.C."/>
            <person name="Malmstrom R."/>
            <person name="Stieglmeier M."/>
            <person name="Klingl A."/>
            <person name="Woyke T."/>
            <person name="Ryan C.M."/>
            <person name="Banfield J.F."/>
        </authorList>
    </citation>
    <scope>NUCLEOTIDE SEQUENCE [LARGE SCALE GENOMIC DNA]</scope>
</reference>
<accession>A0A2M8LD98</accession>
<dbReference type="Proteomes" id="UP000228700">
    <property type="component" value="Unassembled WGS sequence"/>
</dbReference>
<dbReference type="EMBL" id="PFEQ01000001">
    <property type="protein sequence ID" value="PJE74511.1"/>
    <property type="molecule type" value="Genomic_DNA"/>
</dbReference>
<evidence type="ECO:0000313" key="2">
    <source>
        <dbReference type="EMBL" id="PJE74511.1"/>
    </source>
</evidence>
<comment type="caution">
    <text evidence="2">The sequence shown here is derived from an EMBL/GenBank/DDBJ whole genome shotgun (WGS) entry which is preliminary data.</text>
</comment>
<evidence type="ECO:0000313" key="3">
    <source>
        <dbReference type="Proteomes" id="UP000228700"/>
    </source>
</evidence>